<evidence type="ECO:0000313" key="1">
    <source>
        <dbReference type="EMBL" id="MBP1992376.1"/>
    </source>
</evidence>
<sequence>MEQPSQNEYPSQNGRQQRFFERALARWEGKSERNRYLAMFFIAKVPVRLHKPTLTMKKIVKVPYNHPERPFALF</sequence>
<gene>
    <name evidence="1" type="ORF">J2Z66_003984</name>
</gene>
<protein>
    <submittedName>
        <fullName evidence="1">Uncharacterized protein</fullName>
    </submittedName>
</protein>
<proteinExistence type="predicted"/>
<organism evidence="1 2">
    <name type="scientific">Paenibacillus eucommiae</name>
    <dbReference type="NCBI Taxonomy" id="1355755"/>
    <lineage>
        <taxon>Bacteria</taxon>
        <taxon>Bacillati</taxon>
        <taxon>Bacillota</taxon>
        <taxon>Bacilli</taxon>
        <taxon>Bacillales</taxon>
        <taxon>Paenibacillaceae</taxon>
        <taxon>Paenibacillus</taxon>
    </lineage>
</organism>
<comment type="caution">
    <text evidence="1">The sequence shown here is derived from an EMBL/GenBank/DDBJ whole genome shotgun (WGS) entry which is preliminary data.</text>
</comment>
<dbReference type="EMBL" id="JAGGLB010000013">
    <property type="protein sequence ID" value="MBP1992376.1"/>
    <property type="molecule type" value="Genomic_DNA"/>
</dbReference>
<dbReference type="Proteomes" id="UP001519287">
    <property type="component" value="Unassembled WGS sequence"/>
</dbReference>
<reference evidence="1 2" key="1">
    <citation type="submission" date="2021-03" db="EMBL/GenBank/DDBJ databases">
        <title>Genomic Encyclopedia of Type Strains, Phase IV (KMG-IV): sequencing the most valuable type-strain genomes for metagenomic binning, comparative biology and taxonomic classification.</title>
        <authorList>
            <person name="Goeker M."/>
        </authorList>
    </citation>
    <scope>NUCLEOTIDE SEQUENCE [LARGE SCALE GENOMIC DNA]</scope>
    <source>
        <strain evidence="1 2">DSM 26048</strain>
    </source>
</reference>
<keyword evidence="2" id="KW-1185">Reference proteome</keyword>
<evidence type="ECO:0000313" key="2">
    <source>
        <dbReference type="Proteomes" id="UP001519287"/>
    </source>
</evidence>
<dbReference type="RefSeq" id="WP_209973332.1">
    <property type="nucleotide sequence ID" value="NZ_JAGGLB010000013.1"/>
</dbReference>
<name>A0ABS4IXQ7_9BACL</name>
<accession>A0ABS4IXQ7</accession>